<dbReference type="KEGG" id="nha:Nham_2488"/>
<dbReference type="eggNOG" id="ENOG5032EKQ">
    <property type="taxonomic scope" value="Bacteria"/>
</dbReference>
<dbReference type="EMBL" id="CP000319">
    <property type="protein sequence ID" value="ABE63278.1"/>
    <property type="molecule type" value="Genomic_DNA"/>
</dbReference>
<accession>Q1QKG9</accession>
<proteinExistence type="predicted"/>
<name>Q1QKG9_NITHX</name>
<gene>
    <name evidence="1" type="ordered locus">Nham_2488</name>
</gene>
<dbReference type="OrthoDB" id="5464931at2"/>
<sequence>MRDFVSNIGVVLALSPAVQAATIKGNAIDLLGFESAALVVNTGAVAGSGDYTAKMQESDTTTDGDFADVAAGDLSGALPATLTADASFKQGYAGHKRFIRVVVTKNSGTSVAVGAVVVRGNASQRPVA</sequence>
<dbReference type="STRING" id="323097.Nham_2488"/>
<evidence type="ECO:0000313" key="2">
    <source>
        <dbReference type="Proteomes" id="UP000001953"/>
    </source>
</evidence>
<keyword evidence="2" id="KW-1185">Reference proteome</keyword>
<reference evidence="1 2" key="1">
    <citation type="submission" date="2006-03" db="EMBL/GenBank/DDBJ databases">
        <title>Complete sequence of chromosome of Nitrobacter hamburgensis X14.</title>
        <authorList>
            <consortium name="US DOE Joint Genome Institute"/>
            <person name="Copeland A."/>
            <person name="Lucas S."/>
            <person name="Lapidus A."/>
            <person name="Barry K."/>
            <person name="Detter J.C."/>
            <person name="Glavina del Rio T."/>
            <person name="Hammon N."/>
            <person name="Israni S."/>
            <person name="Dalin E."/>
            <person name="Tice H."/>
            <person name="Pitluck S."/>
            <person name="Chain P."/>
            <person name="Malfatti S."/>
            <person name="Shin M."/>
            <person name="Vergez L."/>
            <person name="Schmutz J."/>
            <person name="Larimer F."/>
            <person name="Land M."/>
            <person name="Hauser L."/>
            <person name="Kyrpides N."/>
            <person name="Ivanova N."/>
            <person name="Ward B."/>
            <person name="Arp D."/>
            <person name="Klotz M."/>
            <person name="Stein L."/>
            <person name="O'Mullan G."/>
            <person name="Starkenburg S."/>
            <person name="Sayavedra L."/>
            <person name="Poret-Peterson A.T."/>
            <person name="Gentry M.E."/>
            <person name="Bruce D."/>
            <person name="Richardson P."/>
        </authorList>
    </citation>
    <scope>NUCLEOTIDE SEQUENCE [LARGE SCALE GENOMIC DNA]</scope>
    <source>
        <strain evidence="2">DSM 10229 / NCIMB 13809 / X14</strain>
    </source>
</reference>
<dbReference type="AlphaFoldDB" id="Q1QKG9"/>
<dbReference type="RefSeq" id="WP_011510948.1">
    <property type="nucleotide sequence ID" value="NC_007964.1"/>
</dbReference>
<organism evidence="1 2">
    <name type="scientific">Nitrobacter hamburgensis (strain DSM 10229 / NCIMB 13809 / X14)</name>
    <dbReference type="NCBI Taxonomy" id="323097"/>
    <lineage>
        <taxon>Bacteria</taxon>
        <taxon>Pseudomonadati</taxon>
        <taxon>Pseudomonadota</taxon>
        <taxon>Alphaproteobacteria</taxon>
        <taxon>Hyphomicrobiales</taxon>
        <taxon>Nitrobacteraceae</taxon>
        <taxon>Nitrobacter</taxon>
    </lineage>
</organism>
<dbReference type="Proteomes" id="UP000001953">
    <property type="component" value="Chromosome"/>
</dbReference>
<dbReference type="HOGENOM" id="CLU_148545_0_0_5"/>
<evidence type="ECO:0000313" key="1">
    <source>
        <dbReference type="EMBL" id="ABE63278.1"/>
    </source>
</evidence>
<protein>
    <submittedName>
        <fullName evidence="1">Uncharacterized protein</fullName>
    </submittedName>
</protein>